<evidence type="ECO:0000313" key="2">
    <source>
        <dbReference type="Proteomes" id="UP001056120"/>
    </source>
</evidence>
<organism evidence="1 2">
    <name type="scientific">Smallanthus sonchifolius</name>
    <dbReference type="NCBI Taxonomy" id="185202"/>
    <lineage>
        <taxon>Eukaryota</taxon>
        <taxon>Viridiplantae</taxon>
        <taxon>Streptophyta</taxon>
        <taxon>Embryophyta</taxon>
        <taxon>Tracheophyta</taxon>
        <taxon>Spermatophyta</taxon>
        <taxon>Magnoliopsida</taxon>
        <taxon>eudicotyledons</taxon>
        <taxon>Gunneridae</taxon>
        <taxon>Pentapetalae</taxon>
        <taxon>asterids</taxon>
        <taxon>campanulids</taxon>
        <taxon>Asterales</taxon>
        <taxon>Asteraceae</taxon>
        <taxon>Asteroideae</taxon>
        <taxon>Heliantheae alliance</taxon>
        <taxon>Millerieae</taxon>
        <taxon>Smallanthus</taxon>
    </lineage>
</organism>
<keyword evidence="2" id="KW-1185">Reference proteome</keyword>
<comment type="caution">
    <text evidence="1">The sequence shown here is derived from an EMBL/GenBank/DDBJ whole genome shotgun (WGS) entry which is preliminary data.</text>
</comment>
<dbReference type="Proteomes" id="UP001056120">
    <property type="component" value="Linkage Group LG03"/>
</dbReference>
<accession>A0ACB9JP39</accession>
<reference evidence="1 2" key="2">
    <citation type="journal article" date="2022" name="Mol. Ecol. Resour.">
        <title>The genomes of chicory, endive, great burdock and yacon provide insights into Asteraceae paleo-polyploidization history and plant inulin production.</title>
        <authorList>
            <person name="Fan W."/>
            <person name="Wang S."/>
            <person name="Wang H."/>
            <person name="Wang A."/>
            <person name="Jiang F."/>
            <person name="Liu H."/>
            <person name="Zhao H."/>
            <person name="Xu D."/>
            <person name="Zhang Y."/>
        </authorList>
    </citation>
    <scope>NUCLEOTIDE SEQUENCE [LARGE SCALE GENOMIC DNA]</scope>
    <source>
        <strain evidence="2">cv. Yunnan</strain>
        <tissue evidence="1">Leaves</tissue>
    </source>
</reference>
<protein>
    <submittedName>
        <fullName evidence="1">Uncharacterized protein</fullName>
    </submittedName>
</protein>
<proteinExistence type="predicted"/>
<dbReference type="EMBL" id="CM042020">
    <property type="protein sequence ID" value="KAI3821575.1"/>
    <property type="molecule type" value="Genomic_DNA"/>
</dbReference>
<name>A0ACB9JP39_9ASTR</name>
<evidence type="ECO:0000313" key="1">
    <source>
        <dbReference type="EMBL" id="KAI3821575.1"/>
    </source>
</evidence>
<sequence>MSCLAKDVVLDEFGNPLIQDYDLSHERQKKNEFIAPENHILTSERENVKSVQIKISTPTKNQNGCGRSNQMNVKGKSNDVKDKFIDVKDKPVQSKGNLSDSDSSYVSACSTNSMCDVSDYEFGNQLIPDYDLSHERQKKNEFIAPENHILTSERENVKSVQIKISTPTKSQNVCGRSNQMNIKGKSNDVKDKYIDVKDKPVQSKGKLVISQSSIECEKGKSVFEVGECSKSKSKFKRYNKRTKGNINKWFKKATKNDSVFESGANHRYSLLKDNMYFKEYLNKKDMLIKDLTDKLIAAQYDLIKERVLISNCGMQRKMLENCVDKQRSCFTKDGVGYKAVPHPDNFESFPKPQVSNYLLRDDNSNFHDLYISAANNTGHVDEKVLVDDISSFNEFNKVCVRETIRGCRQFVVDTCIVNKFIESCANNVVDVNSLSDLIVHMFLLVLLTLCVMFLIRPKKNEFKAPENHILTSERENVKSVQIKISTLAKSQNVCGRSNQMNVKGKSNDVKDKPVQSKGKPVTNQSSIECDKGKSVFEVGECSKSKSKSKTKSKFKNGVGYKAVPHPDHFESFPKPHVSNDLLRDDNSNFHDLYISAANNTGHVDEKVLVDDMRSFKEFNKVCVREIIRDCRQFVVDTCIVNKFIDSCANNVVDVNSLSDSDSSYVSACSTNSVYDVSDSKDVVLDEFGIPFIQDYDLSHERPKKNEFIAPENHFLTSERENLKSVQIKISTPTKSQNVCGRSNQMNVKRKSNDVKDKFIDVKDKPVQSKGKPVISQSSIECDKGKSVFEVGECSKSKSKTKSKFKKYLNKKNMLIKDLTDKLIAAQSDLIKERVMIYKCGMHRKMLENCVYKKRSCFIKDGVGYKAVPHPDHFESFPKPHVSNDLLRDDNSNFHDLYISAANNTGHVDEKVLVDDMRSFNEFNKVCVRETIRDCRQFVVDTCIVNKFIKSCANNVIDVNSLSDSDSSYVSSCSTNSMCDVSDSKDVVLDEFGNLLIQDFDLSHERQKKNEFMAPENHILTSERENVKSVQIKISTQTKSQNVCGRSNQMNVKGKSNDVKDKFIDVKDKPVQSKGKSVISQSSIECEKIKSVFEVGECSKSKSKTKSKFKSQNCFTYGQVGHFRLEL</sequence>
<reference evidence="2" key="1">
    <citation type="journal article" date="2022" name="Mol. Ecol. Resour.">
        <title>The genomes of chicory, endive, great burdock and yacon provide insights into Asteraceae palaeo-polyploidization history and plant inulin production.</title>
        <authorList>
            <person name="Fan W."/>
            <person name="Wang S."/>
            <person name="Wang H."/>
            <person name="Wang A."/>
            <person name="Jiang F."/>
            <person name="Liu H."/>
            <person name="Zhao H."/>
            <person name="Xu D."/>
            <person name="Zhang Y."/>
        </authorList>
    </citation>
    <scope>NUCLEOTIDE SEQUENCE [LARGE SCALE GENOMIC DNA]</scope>
    <source>
        <strain evidence="2">cv. Yunnan</strain>
    </source>
</reference>
<gene>
    <name evidence="1" type="ORF">L1987_09143</name>
</gene>